<keyword evidence="8" id="KW-1185">Reference proteome</keyword>
<evidence type="ECO:0000256" key="3">
    <source>
        <dbReference type="ARBA" id="ARBA00022824"/>
    </source>
</evidence>
<reference evidence="8" key="1">
    <citation type="journal article" date="2018" name="Nat. Microbiol.">
        <title>Leveraging single-cell genomics to expand the fungal tree of life.</title>
        <authorList>
            <person name="Ahrendt S.R."/>
            <person name="Quandt C.A."/>
            <person name="Ciobanu D."/>
            <person name="Clum A."/>
            <person name="Salamov A."/>
            <person name="Andreopoulos B."/>
            <person name="Cheng J.F."/>
            <person name="Woyke T."/>
            <person name="Pelin A."/>
            <person name="Henrissat B."/>
            <person name="Reynolds N.K."/>
            <person name="Benny G.L."/>
            <person name="Smith M.E."/>
            <person name="James T.Y."/>
            <person name="Grigoriev I.V."/>
        </authorList>
    </citation>
    <scope>NUCLEOTIDE SEQUENCE [LARGE SCALE GENOMIC DNA]</scope>
    <source>
        <strain evidence="8">Benny S71-1</strain>
    </source>
</reference>
<name>A0A4P9Z4P9_9FUNG</name>
<dbReference type="PANTHER" id="PTHR31394:SF1">
    <property type="entry name" value="TRANSMEMBRANE PROTEIN 199"/>
    <property type="match status" value="1"/>
</dbReference>
<evidence type="ECO:0000313" key="7">
    <source>
        <dbReference type="EMBL" id="RKP27564.1"/>
    </source>
</evidence>
<dbReference type="GO" id="GO:0070072">
    <property type="term" value="P:vacuolar proton-transporting V-type ATPase complex assembly"/>
    <property type="evidence" value="ECO:0007669"/>
    <property type="project" value="InterPro"/>
</dbReference>
<evidence type="ECO:0000256" key="6">
    <source>
        <dbReference type="SAM" id="Phobius"/>
    </source>
</evidence>
<dbReference type="EMBL" id="KZ989186">
    <property type="protein sequence ID" value="RKP27564.1"/>
    <property type="molecule type" value="Genomic_DNA"/>
</dbReference>
<evidence type="ECO:0000256" key="2">
    <source>
        <dbReference type="ARBA" id="ARBA00022692"/>
    </source>
</evidence>
<dbReference type="AlphaFoldDB" id="A0A4P9Z4P9"/>
<keyword evidence="3" id="KW-0256">Endoplasmic reticulum</keyword>
<dbReference type="GO" id="GO:0005789">
    <property type="term" value="C:endoplasmic reticulum membrane"/>
    <property type="evidence" value="ECO:0007669"/>
    <property type="project" value="UniProtKB-SubCell"/>
</dbReference>
<sequence length="276" mass="30786">MLHLQTTERIRHAARNAALCLDKDVSFCNRLHKNIPGLNDATRALHKQHEDADPTRKTSIAGAMEENIDSFEEISTSSTMHKPSGVPLGLLEELSRRMLAYERSIGMTVEKSQYWLHELLRGSGVIIHPPLPAPPQNPALAARLEAIRVEQANREYAHMVRDVAPGFGHASGYHVDDGGNDVYEARQAQRQLVAILNVLFSVAGVFTAVYWTTGMVTKDIAMRVLWAILISLAVAAAEAWLYVRYFNQASATTRNRGHSIIEQARRHRDGYQAINS</sequence>
<evidence type="ECO:0000313" key="8">
    <source>
        <dbReference type="Proteomes" id="UP000278143"/>
    </source>
</evidence>
<feature type="transmembrane region" description="Helical" evidence="6">
    <location>
        <begin position="224"/>
        <end position="246"/>
    </location>
</feature>
<dbReference type="OrthoDB" id="19981at2759"/>
<dbReference type="InterPro" id="IPR021013">
    <property type="entry name" value="ATPase_Vma12"/>
</dbReference>
<gene>
    <name evidence="7" type="ORF">SYNPS1DRAFT_26788</name>
</gene>
<evidence type="ECO:0000256" key="1">
    <source>
        <dbReference type="ARBA" id="ARBA00004477"/>
    </source>
</evidence>
<feature type="transmembrane region" description="Helical" evidence="6">
    <location>
        <begin position="192"/>
        <end position="212"/>
    </location>
</feature>
<organism evidence="7 8">
    <name type="scientific">Syncephalis pseudoplumigaleata</name>
    <dbReference type="NCBI Taxonomy" id="1712513"/>
    <lineage>
        <taxon>Eukaryota</taxon>
        <taxon>Fungi</taxon>
        <taxon>Fungi incertae sedis</taxon>
        <taxon>Zoopagomycota</taxon>
        <taxon>Zoopagomycotina</taxon>
        <taxon>Zoopagomycetes</taxon>
        <taxon>Zoopagales</taxon>
        <taxon>Piptocephalidaceae</taxon>
        <taxon>Syncephalis</taxon>
    </lineage>
</organism>
<evidence type="ECO:0000256" key="5">
    <source>
        <dbReference type="ARBA" id="ARBA00023136"/>
    </source>
</evidence>
<comment type="subcellular location">
    <subcellularLocation>
        <location evidence="1">Endoplasmic reticulum membrane</location>
        <topology evidence="1">Multi-pass membrane protein</topology>
    </subcellularLocation>
</comment>
<proteinExistence type="predicted"/>
<dbReference type="Proteomes" id="UP000278143">
    <property type="component" value="Unassembled WGS sequence"/>
</dbReference>
<keyword evidence="4 6" id="KW-1133">Transmembrane helix</keyword>
<accession>A0A4P9Z4P9</accession>
<protein>
    <submittedName>
        <fullName evidence="7">Endoplasmic reticulum-based factor for assembly of V-ATPase-domain-containing protein</fullName>
    </submittedName>
</protein>
<dbReference type="Pfam" id="PF11712">
    <property type="entry name" value="Vma12"/>
    <property type="match status" value="1"/>
</dbReference>
<dbReference type="PANTHER" id="PTHR31394">
    <property type="entry name" value="TRANSMEMBRANE PROTEIN 199"/>
    <property type="match status" value="1"/>
</dbReference>
<keyword evidence="2 6" id="KW-0812">Transmembrane</keyword>
<keyword evidence="5 6" id="KW-0472">Membrane</keyword>
<evidence type="ECO:0000256" key="4">
    <source>
        <dbReference type="ARBA" id="ARBA00022989"/>
    </source>
</evidence>